<dbReference type="EMBL" id="JAODUO010000035">
    <property type="protein sequence ID" value="KAK2192298.1"/>
    <property type="molecule type" value="Genomic_DNA"/>
</dbReference>
<accession>A0AAD9PCS3</accession>
<proteinExistence type="predicted"/>
<reference evidence="1" key="1">
    <citation type="journal article" date="2023" name="Mol. Biol. Evol.">
        <title>Third-Generation Sequencing Reveals the Adaptive Role of the Epigenome in Three Deep-Sea Polychaetes.</title>
        <authorList>
            <person name="Perez M."/>
            <person name="Aroh O."/>
            <person name="Sun Y."/>
            <person name="Lan Y."/>
            <person name="Juniper S.K."/>
            <person name="Young C.R."/>
            <person name="Angers B."/>
            <person name="Qian P.Y."/>
        </authorList>
    </citation>
    <scope>NUCLEOTIDE SEQUENCE</scope>
    <source>
        <strain evidence="1">R07B-5</strain>
    </source>
</reference>
<gene>
    <name evidence="1" type="ORF">NP493_35g06010</name>
</gene>
<evidence type="ECO:0000313" key="2">
    <source>
        <dbReference type="Proteomes" id="UP001209878"/>
    </source>
</evidence>
<dbReference type="AlphaFoldDB" id="A0AAD9PCS3"/>
<name>A0AAD9PCS3_RIDPI</name>
<comment type="caution">
    <text evidence="1">The sequence shown here is derived from an EMBL/GenBank/DDBJ whole genome shotgun (WGS) entry which is preliminary data.</text>
</comment>
<protein>
    <submittedName>
        <fullName evidence="1">Uncharacterized protein</fullName>
    </submittedName>
</protein>
<dbReference type="SUPFAM" id="SSF48371">
    <property type="entry name" value="ARM repeat"/>
    <property type="match status" value="1"/>
</dbReference>
<dbReference type="InterPro" id="IPR016024">
    <property type="entry name" value="ARM-type_fold"/>
</dbReference>
<dbReference type="Proteomes" id="UP001209878">
    <property type="component" value="Unassembled WGS sequence"/>
</dbReference>
<evidence type="ECO:0000313" key="1">
    <source>
        <dbReference type="EMBL" id="KAK2192298.1"/>
    </source>
</evidence>
<organism evidence="1 2">
    <name type="scientific">Ridgeia piscesae</name>
    <name type="common">Tubeworm</name>
    <dbReference type="NCBI Taxonomy" id="27915"/>
    <lineage>
        <taxon>Eukaryota</taxon>
        <taxon>Metazoa</taxon>
        <taxon>Spiralia</taxon>
        <taxon>Lophotrochozoa</taxon>
        <taxon>Annelida</taxon>
        <taxon>Polychaeta</taxon>
        <taxon>Sedentaria</taxon>
        <taxon>Canalipalpata</taxon>
        <taxon>Sabellida</taxon>
        <taxon>Siboglinidae</taxon>
        <taxon>Ridgeia</taxon>
    </lineage>
</organism>
<keyword evidence="2" id="KW-1185">Reference proteome</keyword>
<sequence length="146" mass="16376">MDLVKKAAAAITRSDNRVSDPRETNLYMREVDKNGIVLQDTTATEQAKMAAIKALGFVGYLANPDVSRVMTTYLRPLLTVLKDDRSPQLQLEVVRALSGICHRNRVMQDFVMVGHVEHHIDRGLTNTVLVGHSELCSGRSLRTLFW</sequence>